<name>A0AAP8PQ43_9STAP</name>
<dbReference type="RefSeq" id="WP_059107432.1">
    <property type="nucleotide sequence ID" value="NZ_AP024589.1"/>
</dbReference>
<dbReference type="Proteomes" id="UP000242470">
    <property type="component" value="Unassembled WGS sequence"/>
</dbReference>
<dbReference type="PANTHER" id="PTHR36435">
    <property type="entry name" value="SLR1288 PROTEIN"/>
    <property type="match status" value="1"/>
</dbReference>
<evidence type="ECO:0000313" key="5">
    <source>
        <dbReference type="Proteomes" id="UP000242470"/>
    </source>
</evidence>
<evidence type="ECO:0000313" key="4">
    <source>
        <dbReference type="EMBL" id="PNZ68804.1"/>
    </source>
</evidence>
<keyword evidence="1" id="KW-0472">Membrane</keyword>
<keyword evidence="1" id="KW-0812">Transmembrane</keyword>
<protein>
    <submittedName>
        <fullName evidence="4">CPBP family intramembrane metalloprotease</fullName>
    </submittedName>
    <submittedName>
        <fullName evidence="3">Lysostaphin resistance A-like protein</fullName>
    </submittedName>
</protein>
<evidence type="ECO:0000256" key="1">
    <source>
        <dbReference type="SAM" id="Phobius"/>
    </source>
</evidence>
<comment type="caution">
    <text evidence="4">The sequence shown here is derived from an EMBL/GenBank/DDBJ whole genome shotgun (WGS) entry which is preliminary data.</text>
</comment>
<evidence type="ECO:0000259" key="2">
    <source>
        <dbReference type="Pfam" id="PF02517"/>
    </source>
</evidence>
<proteinExistence type="predicted"/>
<keyword evidence="4" id="KW-0645">Protease</keyword>
<feature type="transmembrane region" description="Helical" evidence="1">
    <location>
        <begin position="184"/>
        <end position="203"/>
    </location>
</feature>
<dbReference type="PANTHER" id="PTHR36435:SF1">
    <property type="entry name" value="CAAX AMINO TERMINAL PROTEASE FAMILY PROTEIN"/>
    <property type="match status" value="1"/>
</dbReference>
<feature type="domain" description="CAAX prenyl protease 2/Lysostaphin resistance protein A-like" evidence="2">
    <location>
        <begin position="152"/>
        <end position="245"/>
    </location>
</feature>
<keyword evidence="4" id="KW-0482">Metalloprotease</keyword>
<accession>A0AAP8PQ43</accession>
<dbReference type="GeneID" id="64981421"/>
<organism evidence="4 5">
    <name type="scientific">Staphylococcus auricularis</name>
    <dbReference type="NCBI Taxonomy" id="29379"/>
    <lineage>
        <taxon>Bacteria</taxon>
        <taxon>Bacillati</taxon>
        <taxon>Bacillota</taxon>
        <taxon>Bacilli</taxon>
        <taxon>Bacillales</taxon>
        <taxon>Staphylococcaceae</taxon>
        <taxon>Staphylococcus</taxon>
    </lineage>
</organism>
<evidence type="ECO:0000313" key="3">
    <source>
        <dbReference type="EMBL" id="MDN4533660.1"/>
    </source>
</evidence>
<dbReference type="Proteomes" id="UP001171687">
    <property type="component" value="Unassembled WGS sequence"/>
</dbReference>
<dbReference type="EMBL" id="PPQW01000009">
    <property type="protein sequence ID" value="PNZ68804.1"/>
    <property type="molecule type" value="Genomic_DNA"/>
</dbReference>
<dbReference type="Pfam" id="PF02517">
    <property type="entry name" value="Rce1-like"/>
    <property type="match status" value="1"/>
</dbReference>
<keyword evidence="1" id="KW-1133">Transmembrane helix</keyword>
<dbReference type="GO" id="GO:0008237">
    <property type="term" value="F:metallopeptidase activity"/>
    <property type="evidence" value="ECO:0007669"/>
    <property type="project" value="UniProtKB-KW"/>
</dbReference>
<feature type="transmembrane region" description="Helical" evidence="1">
    <location>
        <begin position="103"/>
        <end position="121"/>
    </location>
</feature>
<dbReference type="GO" id="GO:0080120">
    <property type="term" value="P:CAAX-box protein maturation"/>
    <property type="evidence" value="ECO:0007669"/>
    <property type="project" value="UniProtKB-ARBA"/>
</dbReference>
<dbReference type="AlphaFoldDB" id="A0AAP8PQ43"/>
<reference evidence="3" key="2">
    <citation type="submission" date="2023-07" db="EMBL/GenBank/DDBJ databases">
        <title>Evaluation of the beneficial properties of pineapple isolates.</title>
        <authorList>
            <person name="Adefiranye O."/>
        </authorList>
    </citation>
    <scope>NUCLEOTIDE SEQUENCE</scope>
    <source>
        <strain evidence="3">PAPLE_T1</strain>
    </source>
</reference>
<dbReference type="GO" id="GO:0004175">
    <property type="term" value="F:endopeptidase activity"/>
    <property type="evidence" value="ECO:0007669"/>
    <property type="project" value="UniProtKB-ARBA"/>
</dbReference>
<gene>
    <name evidence="4" type="ORF">CD158_02430</name>
    <name evidence="3" type="ORF">QYH67_08825</name>
</gene>
<feature type="transmembrane region" description="Helical" evidence="1">
    <location>
        <begin position="29"/>
        <end position="52"/>
    </location>
</feature>
<feature type="transmembrane region" description="Helical" evidence="1">
    <location>
        <begin position="151"/>
        <end position="172"/>
    </location>
</feature>
<sequence length="253" mass="29256">MPNNETHNHESDNQQLSAWQQQSMMKRDFWLWPIYLIIPFVVIFILFIANLILYPGGLFSENTVTVVGGLTANILILLSFYLMHTQHHLMQVTKQRFKEVKPYILMIVLTFVVVLTLENIYEWLVQFLPESLSYEETENQQLILEMFQNNWLLPILFLDIVIVTPMMEELLFRHIIIHELGKRITYVIAGILSVVIFAGAHCLGASSPFEIGTYLIMSLGMVFVYFKSGKNIAASFTFHALNNCISFISILLF</sequence>
<keyword evidence="4" id="KW-0378">Hydrolase</keyword>
<reference evidence="4 5" key="1">
    <citation type="submission" date="2017-08" db="EMBL/GenBank/DDBJ databases">
        <title>Draft genome sequences of 64 type strains of genus Staph aureus.</title>
        <authorList>
            <person name="Cole K."/>
            <person name="Golubchik T."/>
            <person name="Russell J."/>
            <person name="Foster D."/>
            <person name="Llewelyn M."/>
            <person name="Wilson D."/>
            <person name="Crook D."/>
            <person name="Paul J."/>
        </authorList>
    </citation>
    <scope>NUCLEOTIDE SEQUENCE [LARGE SCALE GENOMIC DNA]</scope>
    <source>
        <strain evidence="4 5">NCTC 12101</strain>
    </source>
</reference>
<feature type="transmembrane region" description="Helical" evidence="1">
    <location>
        <begin position="64"/>
        <end position="82"/>
    </location>
</feature>
<feature type="transmembrane region" description="Helical" evidence="1">
    <location>
        <begin position="209"/>
        <end position="226"/>
    </location>
</feature>
<dbReference type="InterPro" id="IPR052710">
    <property type="entry name" value="CAAX_protease"/>
</dbReference>
<dbReference type="EMBL" id="JAUHQC010000011">
    <property type="protein sequence ID" value="MDN4533660.1"/>
    <property type="molecule type" value="Genomic_DNA"/>
</dbReference>
<dbReference type="InterPro" id="IPR003675">
    <property type="entry name" value="Rce1/LyrA-like_dom"/>
</dbReference>